<keyword evidence="2" id="KW-1185">Reference proteome</keyword>
<sequence length="476" mass="55799">MDTYEEKGEQTEPTRDIVNNGSSIINVRHEQATHHLGDELLGSLVVTYDGLSHNSIESICAKDKEIFEIIQKELIMEKKRCEELQMKLNNLTCSLDCLKEDSEQRAACLKGALETAEEQKNVAMDLVKRTKDQTDIIKEDREQLLSEIARLQRQISEIEDLNKNLLKERDDLTNRLQSLSEDESKRCEELEREINKMKSAVKEKEDALSKEKTELREMILELSNVINIQKRRLCEVTCICNTQQQDIHKKEKELLKKNKELRQKDEKLHEKNVQLEEAREALQTNDANKEEMEGKIEDLAKCLCEELKTCDCLKRELDTVKEQYSSELRIKEKIIEDQTRTITKQKKLLLDSQDMIQEVASEFDQMKEELHIERERNVSLQVTLGAADDKLSRVYSSPCEQCKALMNEIEYLRKEKQRAVAIAKFTYQKLQQCMKEYQKKLVCQRKQYRYMALIVERKDHEIGCLRNQLCQNGYVV</sequence>
<dbReference type="GeneID" id="108625117"/>
<accession>A0AAJ7S109</accession>
<dbReference type="KEGG" id="ccal:108625117"/>
<evidence type="ECO:0000256" key="1">
    <source>
        <dbReference type="SAM" id="Coils"/>
    </source>
</evidence>
<evidence type="ECO:0000313" key="2">
    <source>
        <dbReference type="Proteomes" id="UP000694925"/>
    </source>
</evidence>
<gene>
    <name evidence="3" type="primary">LOC108625117</name>
</gene>
<dbReference type="Proteomes" id="UP000694925">
    <property type="component" value="Unplaced"/>
</dbReference>
<keyword evidence="1" id="KW-0175">Coiled coil</keyword>
<evidence type="ECO:0000313" key="3">
    <source>
        <dbReference type="RefSeq" id="XP_026669433.1"/>
    </source>
</evidence>
<reference evidence="3" key="1">
    <citation type="submission" date="2025-08" db="UniProtKB">
        <authorList>
            <consortium name="RefSeq"/>
        </authorList>
    </citation>
    <scope>IDENTIFICATION</scope>
    <source>
        <tissue evidence="3">Whole body</tissue>
    </source>
</reference>
<organism evidence="2 3">
    <name type="scientific">Ceratina calcarata</name>
    <dbReference type="NCBI Taxonomy" id="156304"/>
    <lineage>
        <taxon>Eukaryota</taxon>
        <taxon>Metazoa</taxon>
        <taxon>Ecdysozoa</taxon>
        <taxon>Arthropoda</taxon>
        <taxon>Hexapoda</taxon>
        <taxon>Insecta</taxon>
        <taxon>Pterygota</taxon>
        <taxon>Neoptera</taxon>
        <taxon>Endopterygota</taxon>
        <taxon>Hymenoptera</taxon>
        <taxon>Apocrita</taxon>
        <taxon>Aculeata</taxon>
        <taxon>Apoidea</taxon>
        <taxon>Anthophila</taxon>
        <taxon>Apidae</taxon>
        <taxon>Ceratina</taxon>
        <taxon>Zadontomerus</taxon>
    </lineage>
</organism>
<feature type="coiled-coil region" evidence="1">
    <location>
        <begin position="81"/>
        <end position="295"/>
    </location>
</feature>
<name>A0AAJ7S109_9HYME</name>
<dbReference type="AlphaFoldDB" id="A0AAJ7S109"/>
<proteinExistence type="predicted"/>
<protein>
    <submittedName>
        <fullName evidence="3">Golgin subfamily A member 6-like protein 3</fullName>
    </submittedName>
</protein>
<dbReference type="RefSeq" id="XP_026669433.1">
    <property type="nucleotide sequence ID" value="XM_026813632.1"/>
</dbReference>